<dbReference type="Pfam" id="PF02321">
    <property type="entry name" value="OEP"/>
    <property type="match status" value="1"/>
</dbReference>
<dbReference type="PANTHER" id="PTHR30203:SF24">
    <property type="entry name" value="BLR4935 PROTEIN"/>
    <property type="match status" value="1"/>
</dbReference>
<gene>
    <name evidence="3" type="ORF">LBW55_10175</name>
</gene>
<dbReference type="PANTHER" id="PTHR30203">
    <property type="entry name" value="OUTER MEMBRANE CATION EFFLUX PROTEIN"/>
    <property type="match status" value="1"/>
</dbReference>
<name>A0AAE3UYU2_RALSL</name>
<dbReference type="InterPro" id="IPR010131">
    <property type="entry name" value="MdtP/NodT-like"/>
</dbReference>
<dbReference type="InterPro" id="IPR003423">
    <property type="entry name" value="OMP_efflux"/>
</dbReference>
<evidence type="ECO:0000313" key="4">
    <source>
        <dbReference type="Proteomes" id="UP001143674"/>
    </source>
</evidence>
<keyword evidence="2" id="KW-0175">Coiled coil</keyword>
<dbReference type="GO" id="GO:0015562">
    <property type="term" value="F:efflux transmembrane transporter activity"/>
    <property type="evidence" value="ECO:0007669"/>
    <property type="project" value="InterPro"/>
</dbReference>
<evidence type="ECO:0000313" key="3">
    <source>
        <dbReference type="EMBL" id="MDB0521982.1"/>
    </source>
</evidence>
<accession>A0AAE3UYU2</accession>
<organism evidence="3 4">
    <name type="scientific">Ralstonia solanacearum</name>
    <name type="common">Pseudomonas solanacearum</name>
    <dbReference type="NCBI Taxonomy" id="305"/>
    <lineage>
        <taxon>Bacteria</taxon>
        <taxon>Pseudomonadati</taxon>
        <taxon>Pseudomonadota</taxon>
        <taxon>Betaproteobacteria</taxon>
        <taxon>Burkholderiales</taxon>
        <taxon>Burkholderiaceae</taxon>
        <taxon>Ralstonia</taxon>
        <taxon>Ralstonia solanacearum species complex</taxon>
    </lineage>
</organism>
<dbReference type="SUPFAM" id="SSF56954">
    <property type="entry name" value="Outer membrane efflux proteins (OEP)"/>
    <property type="match status" value="1"/>
</dbReference>
<feature type="coiled-coil region" evidence="2">
    <location>
        <begin position="449"/>
        <end position="483"/>
    </location>
</feature>
<reference evidence="3" key="1">
    <citation type="submission" date="2021-09" db="EMBL/GenBank/DDBJ databases">
        <title>Genomic analysis of Ralstonia spp.</title>
        <authorList>
            <person name="Aburjaile F."/>
            <person name="Ariute J.C."/>
            <person name="Pais A.K.L."/>
            <person name="Albuquerque G.M.R."/>
            <person name="Silva A.M.F."/>
            <person name="Brenig B."/>
            <person name="Azevedo V."/>
            <person name="Matiuzzi M."/>
            <person name="Ramos R."/>
            <person name="Goes-Neto A."/>
            <person name="Soares S."/>
            <person name="Iseppon A.M.B."/>
            <person name="Souza E."/>
            <person name="Gama M."/>
        </authorList>
    </citation>
    <scope>NUCLEOTIDE SEQUENCE</scope>
    <source>
        <strain evidence="3">B4</strain>
    </source>
</reference>
<protein>
    <submittedName>
        <fullName evidence="3">TolC family protein</fullName>
    </submittedName>
</protein>
<dbReference type="AlphaFoldDB" id="A0AAE3UYU2"/>
<dbReference type="EMBL" id="JAIVEX010000005">
    <property type="protein sequence ID" value="MDB0521982.1"/>
    <property type="molecule type" value="Genomic_DNA"/>
</dbReference>
<sequence length="559" mass="60416">MDVFAVRQRSLPRFAHTLCCPGCAVSTPPAQSEKRDANPRLTFRRQTAYRVILERLDTAYTPRCIGAPHLSDCLRQPGSTTPRGSGAAYAQITQGIALPRIQHLVAISAGIAMTVLAGCASYRAMPLPTAPTAQPLSRVSVDPSKLRLPALASRRFDPADGLDMTEVAMLAVANNPDLRLARDDLGIARAQAFAAGLLPDPQLGIANDYPSPSQPGATRAFNYGVSMDIMALAMRPYAKQAANANVAKIDLGLLWQEFQTAAQARRLFVKVRAQDAVLPLLYQARELTGRRYAVLRQAVERGNVAADTVTSALTAAQDARKQYADAQHATLQAHEDLNALLGLPAGSTLPLVDGGSAPRAQADATPDALDHLPERRADLLALAQGYAAEDVQYRTAILKQFPSLTVGFVRARDTSSLYTTGFQINLTLPIFNRNRGNIAIETATRQRLHDEYENRLNQAYADIKRLQADRSILVDQLNGAEAALPALTQLSDAAQHALDAHDITLVSYTDDRMAWIAKAVEVATLREALAEQDITLDTLLGITAPADLLTLHTPASHHD</sequence>
<dbReference type="Proteomes" id="UP001143674">
    <property type="component" value="Unassembled WGS sequence"/>
</dbReference>
<evidence type="ECO:0000256" key="1">
    <source>
        <dbReference type="ARBA" id="ARBA00007613"/>
    </source>
</evidence>
<proteinExistence type="inferred from homology"/>
<dbReference type="RefSeq" id="WP_003264924.1">
    <property type="nucleotide sequence ID" value="NZ_CDRX01000001.1"/>
</dbReference>
<comment type="similarity">
    <text evidence="1">Belongs to the outer membrane factor (OMF) (TC 1.B.17) family.</text>
</comment>
<comment type="caution">
    <text evidence="3">The sequence shown here is derived from an EMBL/GenBank/DDBJ whole genome shotgun (WGS) entry which is preliminary data.</text>
</comment>
<evidence type="ECO:0000256" key="2">
    <source>
        <dbReference type="SAM" id="Coils"/>
    </source>
</evidence>
<dbReference type="Gene3D" id="1.20.1600.10">
    <property type="entry name" value="Outer membrane efflux proteins (OEP)"/>
    <property type="match status" value="1"/>
</dbReference>